<dbReference type="Proteomes" id="UP001519460">
    <property type="component" value="Unassembled WGS sequence"/>
</dbReference>
<dbReference type="InterPro" id="IPR036772">
    <property type="entry name" value="SRCR-like_dom_sf"/>
</dbReference>
<protein>
    <recommendedName>
        <fullName evidence="3">SRCR domain-containing protein</fullName>
    </recommendedName>
</protein>
<dbReference type="Pfam" id="PF00530">
    <property type="entry name" value="SRCR"/>
    <property type="match status" value="1"/>
</dbReference>
<evidence type="ECO:0000313" key="4">
    <source>
        <dbReference type="EMBL" id="KAK7492426.1"/>
    </source>
</evidence>
<feature type="domain" description="SRCR" evidence="3">
    <location>
        <begin position="1"/>
        <end position="58"/>
    </location>
</feature>
<evidence type="ECO:0000313" key="5">
    <source>
        <dbReference type="Proteomes" id="UP001519460"/>
    </source>
</evidence>
<dbReference type="EMBL" id="JACVVK020000103">
    <property type="protein sequence ID" value="KAK7492426.1"/>
    <property type="molecule type" value="Genomic_DNA"/>
</dbReference>
<dbReference type="PROSITE" id="PS50287">
    <property type="entry name" value="SRCR_2"/>
    <property type="match status" value="1"/>
</dbReference>
<dbReference type="PANTHER" id="PTHR48071:SF18">
    <property type="entry name" value="DELETED IN MALIGNANT BRAIN TUMORS 1 PROTEIN-RELATED"/>
    <property type="match status" value="1"/>
</dbReference>
<proteinExistence type="predicted"/>
<evidence type="ECO:0000256" key="1">
    <source>
        <dbReference type="ARBA" id="ARBA00023157"/>
    </source>
</evidence>
<comment type="caution">
    <text evidence="4">The sequence shown here is derived from an EMBL/GenBank/DDBJ whole genome shotgun (WGS) entry which is preliminary data.</text>
</comment>
<dbReference type="PANTHER" id="PTHR48071">
    <property type="entry name" value="SRCR DOMAIN-CONTAINING PROTEIN"/>
    <property type="match status" value="1"/>
</dbReference>
<feature type="disulfide bond" evidence="2">
    <location>
        <begin position="25"/>
        <end position="35"/>
    </location>
</feature>
<dbReference type="Gene3D" id="3.10.250.10">
    <property type="entry name" value="SRCR-like domain"/>
    <property type="match status" value="1"/>
</dbReference>
<accession>A0ABD0KZI5</accession>
<sequence>SQPVVRGRAHYGRGNGPMLLAGVTCRGNESSILDCHHLELGVIRFWCNHDRDAGVDCLPPCNY</sequence>
<comment type="caution">
    <text evidence="2">Lacks conserved residue(s) required for the propagation of feature annotation.</text>
</comment>
<keyword evidence="1 2" id="KW-1015">Disulfide bond</keyword>
<dbReference type="InterPro" id="IPR001190">
    <property type="entry name" value="SRCR"/>
</dbReference>
<organism evidence="4 5">
    <name type="scientific">Batillaria attramentaria</name>
    <dbReference type="NCBI Taxonomy" id="370345"/>
    <lineage>
        <taxon>Eukaryota</taxon>
        <taxon>Metazoa</taxon>
        <taxon>Spiralia</taxon>
        <taxon>Lophotrochozoa</taxon>
        <taxon>Mollusca</taxon>
        <taxon>Gastropoda</taxon>
        <taxon>Caenogastropoda</taxon>
        <taxon>Sorbeoconcha</taxon>
        <taxon>Cerithioidea</taxon>
        <taxon>Batillariidae</taxon>
        <taxon>Batillaria</taxon>
    </lineage>
</organism>
<evidence type="ECO:0000256" key="2">
    <source>
        <dbReference type="PROSITE-ProRule" id="PRU00196"/>
    </source>
</evidence>
<keyword evidence="5" id="KW-1185">Reference proteome</keyword>
<dbReference type="AlphaFoldDB" id="A0ABD0KZI5"/>
<dbReference type="SUPFAM" id="SSF56487">
    <property type="entry name" value="SRCR-like"/>
    <property type="match status" value="1"/>
</dbReference>
<reference evidence="4 5" key="1">
    <citation type="journal article" date="2023" name="Sci. Data">
        <title>Genome assembly of the Korean intertidal mud-creeper Batillaria attramentaria.</title>
        <authorList>
            <person name="Patra A.K."/>
            <person name="Ho P.T."/>
            <person name="Jun S."/>
            <person name="Lee S.J."/>
            <person name="Kim Y."/>
            <person name="Won Y.J."/>
        </authorList>
    </citation>
    <scope>NUCLEOTIDE SEQUENCE [LARGE SCALE GENOMIC DNA]</scope>
    <source>
        <strain evidence="4">Wonlab-2016</strain>
    </source>
</reference>
<name>A0ABD0KZI5_9CAEN</name>
<feature type="non-terminal residue" evidence="4">
    <location>
        <position position="1"/>
    </location>
</feature>
<gene>
    <name evidence="4" type="ORF">BaRGS_00016299</name>
</gene>
<evidence type="ECO:0000259" key="3">
    <source>
        <dbReference type="PROSITE" id="PS50287"/>
    </source>
</evidence>